<dbReference type="InterPro" id="IPR036866">
    <property type="entry name" value="RibonucZ/Hydroxyglut_hydro"/>
</dbReference>
<dbReference type="Proteomes" id="UP001176806">
    <property type="component" value="Unassembled WGS sequence"/>
</dbReference>
<reference evidence="1" key="1">
    <citation type="submission" date="2023-07" db="EMBL/GenBank/DDBJ databases">
        <title>Two novel species in the genus Flavivirga.</title>
        <authorList>
            <person name="Kwon K."/>
        </authorList>
    </citation>
    <scope>NUCLEOTIDE SEQUENCE</scope>
    <source>
        <strain evidence="1">KACC 14158</strain>
    </source>
</reference>
<keyword evidence="2" id="KW-1185">Reference proteome</keyword>
<gene>
    <name evidence="1" type="ORF">Q4Q40_09475</name>
</gene>
<evidence type="ECO:0000313" key="2">
    <source>
        <dbReference type="Proteomes" id="UP001176806"/>
    </source>
</evidence>
<dbReference type="EMBL" id="JAUOEL010000003">
    <property type="protein sequence ID" value="MDO5974413.1"/>
    <property type="molecule type" value="Genomic_DNA"/>
</dbReference>
<sequence>MKLIKTIKGIMLFVFFARIFFSCEEEKDIPNNDPIIALQSVVDSLGGIHVIENLKNISYTTTGASYEYEQNGPNQVEELLVNNYVYDLVSFIGERKLSINYKKNLGLFPFKYNSPKTEIIINDKRGMLEGQYNFGSIYLGFNQKVPLSIERMEALLKVQLMSNPLALIKVLAQETDLTTETSKGIFQLSTIIDNLKIEVVINPKTNLPERATIIESDFMFGDTPFVVNYSDWEPIGETKYPRCITHTFRGDVLRKETISSIALNNTDIPDDHFNVPILGEGGVYNKEKAERGYLFSQWYHRMFYMHLTLDQDLSKAFLLEEADLSQFNLRSQRVSDHIKIIGRPDVTIWGVAIKTSKGVYFVDSSINDIWAKAIMNTTRKAFPNEKFLGVIPTHIHGTHISGIREFAANMKDIYIGASGESFVKEVLASKHLLVPDTYENLNKMNKIHPVSEKEIIGDNEIVIYDFSIKDIPNNPHSKDLVAVYVPKEKTLIQTDFYYSGLAENVFNNKTLRQFQEPIKQSLKQRAQFVLKFIEEKQLDVEKIISTHGGVGSIDDVKVIANY</sequence>
<evidence type="ECO:0000313" key="1">
    <source>
        <dbReference type="EMBL" id="MDO5974413.1"/>
    </source>
</evidence>
<proteinExistence type="predicted"/>
<dbReference type="SUPFAM" id="SSF56281">
    <property type="entry name" value="Metallo-hydrolase/oxidoreductase"/>
    <property type="match status" value="1"/>
</dbReference>
<dbReference type="Gene3D" id="3.60.15.10">
    <property type="entry name" value="Ribonuclease Z/Hydroxyacylglutathione hydrolase-like"/>
    <property type="match status" value="1"/>
</dbReference>
<dbReference type="RefSeq" id="WP_303301554.1">
    <property type="nucleotide sequence ID" value="NZ_BAABDA010000050.1"/>
</dbReference>
<protein>
    <recommendedName>
        <fullName evidence="3">Metallo-beta-lactamase domain-containing protein</fullName>
    </recommendedName>
</protein>
<evidence type="ECO:0008006" key="3">
    <source>
        <dbReference type="Google" id="ProtNLM"/>
    </source>
</evidence>
<organism evidence="1 2">
    <name type="scientific">Flavivirga jejuensis</name>
    <dbReference type="NCBI Taxonomy" id="870487"/>
    <lineage>
        <taxon>Bacteria</taxon>
        <taxon>Pseudomonadati</taxon>
        <taxon>Bacteroidota</taxon>
        <taxon>Flavobacteriia</taxon>
        <taxon>Flavobacteriales</taxon>
        <taxon>Flavobacteriaceae</taxon>
        <taxon>Flavivirga</taxon>
    </lineage>
</organism>
<comment type="caution">
    <text evidence="1">The sequence shown here is derived from an EMBL/GenBank/DDBJ whole genome shotgun (WGS) entry which is preliminary data.</text>
</comment>
<name>A0ABT8WMN0_9FLAO</name>
<accession>A0ABT8WMN0</accession>